<evidence type="ECO:0000256" key="10">
    <source>
        <dbReference type="ARBA" id="ARBA00030775"/>
    </source>
</evidence>
<dbReference type="Pfam" id="PF07963">
    <property type="entry name" value="N_methyl"/>
    <property type="match status" value="1"/>
</dbReference>
<dbReference type="SUPFAM" id="SSF54523">
    <property type="entry name" value="Pili subunits"/>
    <property type="match status" value="1"/>
</dbReference>
<keyword evidence="14" id="KW-1185">Reference proteome</keyword>
<dbReference type="Gene3D" id="3.55.40.10">
    <property type="entry name" value="minor pseudopilin epsh domain"/>
    <property type="match status" value="1"/>
</dbReference>
<accession>A0A5C4RSL5</accession>
<evidence type="ECO:0000259" key="12">
    <source>
        <dbReference type="Pfam" id="PF12019"/>
    </source>
</evidence>
<evidence type="ECO:0000256" key="7">
    <source>
        <dbReference type="ARBA" id="ARBA00022989"/>
    </source>
</evidence>
<evidence type="ECO:0000313" key="13">
    <source>
        <dbReference type="EMBL" id="TNJ33587.1"/>
    </source>
</evidence>
<dbReference type="GO" id="GO:0015627">
    <property type="term" value="C:type II protein secretion system complex"/>
    <property type="evidence" value="ECO:0007669"/>
    <property type="project" value="InterPro"/>
</dbReference>
<evidence type="ECO:0000256" key="9">
    <source>
        <dbReference type="ARBA" id="ARBA00025772"/>
    </source>
</evidence>
<keyword evidence="6 11" id="KW-0812">Transmembrane</keyword>
<dbReference type="AlphaFoldDB" id="A0A5C4RSL5"/>
<evidence type="ECO:0000256" key="2">
    <source>
        <dbReference type="ARBA" id="ARBA00021549"/>
    </source>
</evidence>
<evidence type="ECO:0000256" key="1">
    <source>
        <dbReference type="ARBA" id="ARBA00004377"/>
    </source>
</evidence>
<evidence type="ECO:0000313" key="14">
    <source>
        <dbReference type="Proteomes" id="UP000305760"/>
    </source>
</evidence>
<dbReference type="InterPro" id="IPR022346">
    <property type="entry name" value="T2SS_GspH"/>
</dbReference>
<keyword evidence="3" id="KW-1003">Cell membrane</keyword>
<evidence type="ECO:0000256" key="6">
    <source>
        <dbReference type="ARBA" id="ARBA00022692"/>
    </source>
</evidence>
<feature type="transmembrane region" description="Helical" evidence="11">
    <location>
        <begin position="60"/>
        <end position="82"/>
    </location>
</feature>
<name>A0A5C4RSL5_9GAMM</name>
<reference evidence="13 14" key="1">
    <citation type="submission" date="2019-03" db="EMBL/GenBank/DDBJ databases">
        <title>Arenimonas daejeonensis sp. nov., isolated from compost.</title>
        <authorList>
            <person name="Jeon C.O."/>
        </authorList>
    </citation>
    <scope>NUCLEOTIDE SEQUENCE [LARGE SCALE GENOMIC DNA]</scope>
    <source>
        <strain evidence="13 14">R29</strain>
    </source>
</reference>
<dbReference type="GO" id="GO:0005886">
    <property type="term" value="C:plasma membrane"/>
    <property type="evidence" value="ECO:0007669"/>
    <property type="project" value="UniProtKB-SubCell"/>
</dbReference>
<evidence type="ECO:0000256" key="3">
    <source>
        <dbReference type="ARBA" id="ARBA00022475"/>
    </source>
</evidence>
<feature type="domain" description="General secretion pathway GspH" evidence="12">
    <location>
        <begin position="96"/>
        <end position="211"/>
    </location>
</feature>
<dbReference type="EMBL" id="SMDR01000002">
    <property type="protein sequence ID" value="TNJ33587.1"/>
    <property type="molecule type" value="Genomic_DNA"/>
</dbReference>
<keyword evidence="5" id="KW-0997">Cell inner membrane</keyword>
<keyword evidence="7 11" id="KW-1133">Transmembrane helix</keyword>
<proteinExistence type="inferred from homology"/>
<comment type="subcellular location">
    <subcellularLocation>
        <location evidence="1">Cell inner membrane</location>
        <topology evidence="1">Single-pass membrane protein</topology>
    </subcellularLocation>
</comment>
<keyword evidence="8 11" id="KW-0472">Membrane</keyword>
<dbReference type="OrthoDB" id="2313614at2"/>
<evidence type="ECO:0000256" key="4">
    <source>
        <dbReference type="ARBA" id="ARBA00022481"/>
    </source>
</evidence>
<evidence type="ECO:0000256" key="11">
    <source>
        <dbReference type="SAM" id="Phobius"/>
    </source>
</evidence>
<dbReference type="InterPro" id="IPR045584">
    <property type="entry name" value="Pilin-like"/>
</dbReference>
<dbReference type="GO" id="GO:0015628">
    <property type="term" value="P:protein secretion by the type II secretion system"/>
    <property type="evidence" value="ECO:0007669"/>
    <property type="project" value="InterPro"/>
</dbReference>
<dbReference type="Pfam" id="PF12019">
    <property type="entry name" value="GspH"/>
    <property type="match status" value="1"/>
</dbReference>
<protein>
    <recommendedName>
        <fullName evidence="2">Type II secretion system protein H</fullName>
    </recommendedName>
    <alternativeName>
        <fullName evidence="10">General secretion pathway protein H</fullName>
    </alternativeName>
</protein>
<dbReference type="NCBIfam" id="TIGR02532">
    <property type="entry name" value="IV_pilin_GFxxxE"/>
    <property type="match status" value="1"/>
</dbReference>
<organism evidence="13 14">
    <name type="scientific">Arenimonas terrae</name>
    <dbReference type="NCBI Taxonomy" id="2546226"/>
    <lineage>
        <taxon>Bacteria</taxon>
        <taxon>Pseudomonadati</taxon>
        <taxon>Pseudomonadota</taxon>
        <taxon>Gammaproteobacteria</taxon>
        <taxon>Lysobacterales</taxon>
        <taxon>Lysobacteraceae</taxon>
        <taxon>Arenimonas</taxon>
    </lineage>
</organism>
<dbReference type="InterPro" id="IPR012902">
    <property type="entry name" value="N_methyl_site"/>
</dbReference>
<sequence>MATTSRQGTDKYSQSLTPVTARSYGRAGLRRCPESPTAWTLCGCHFPGSTMRQRLRGFTITELMICLALLAILLGLALPGFASIVERVRIINSFHALTASLMSARMAAIARGAPVTVCPSADGRHCRTDLVWDEGWLVYLDPGREGQPGHADAILRHESGPGRGIVIRSTQGRHRVRYQPSGWSGGNNLTLRVCAGPLPRHAGDVIVNLAGRPRSRHIKAPDTPCPIAP</sequence>
<dbReference type="Proteomes" id="UP000305760">
    <property type="component" value="Unassembled WGS sequence"/>
</dbReference>
<evidence type="ECO:0000256" key="5">
    <source>
        <dbReference type="ARBA" id="ARBA00022519"/>
    </source>
</evidence>
<keyword evidence="4" id="KW-0488">Methylation</keyword>
<comment type="similarity">
    <text evidence="9">Belongs to the GSP H family.</text>
</comment>
<comment type="caution">
    <text evidence="13">The sequence shown here is derived from an EMBL/GenBank/DDBJ whole genome shotgun (WGS) entry which is preliminary data.</text>
</comment>
<gene>
    <name evidence="13" type="ORF">E1B00_09565</name>
</gene>
<evidence type="ECO:0000256" key="8">
    <source>
        <dbReference type="ARBA" id="ARBA00023136"/>
    </source>
</evidence>